<protein>
    <submittedName>
        <fullName evidence="2">DUF5995 family protein</fullName>
    </submittedName>
</protein>
<accession>A0ABQ5P1R3</accession>
<dbReference type="Proteomes" id="UP001291653">
    <property type="component" value="Unassembled WGS sequence"/>
</dbReference>
<dbReference type="EMBL" id="BSBI01000007">
    <property type="protein sequence ID" value="GLF96425.1"/>
    <property type="molecule type" value="Genomic_DNA"/>
</dbReference>
<feature type="region of interest" description="Disordered" evidence="1">
    <location>
        <begin position="1"/>
        <end position="24"/>
    </location>
</feature>
<proteinExistence type="predicted"/>
<organism evidence="2 3">
    <name type="scientific">Streptomyces yaizuensis</name>
    <dbReference type="NCBI Taxonomy" id="2989713"/>
    <lineage>
        <taxon>Bacteria</taxon>
        <taxon>Bacillati</taxon>
        <taxon>Actinomycetota</taxon>
        <taxon>Actinomycetes</taxon>
        <taxon>Kitasatosporales</taxon>
        <taxon>Streptomycetaceae</taxon>
        <taxon>Streptomyces</taxon>
    </lineage>
</organism>
<comment type="caution">
    <text evidence="2">The sequence shown here is derived from an EMBL/GenBank/DDBJ whole genome shotgun (WGS) entry which is preliminary data.</text>
</comment>
<evidence type="ECO:0000256" key="1">
    <source>
        <dbReference type="SAM" id="MobiDB-lite"/>
    </source>
</evidence>
<evidence type="ECO:0000313" key="2">
    <source>
        <dbReference type="EMBL" id="GLF96425.1"/>
    </source>
</evidence>
<dbReference type="InterPro" id="IPR046037">
    <property type="entry name" value="DUF5995"/>
</dbReference>
<name>A0ABQ5P1R3_9ACTN</name>
<feature type="compositionally biased region" description="Low complexity" evidence="1">
    <location>
        <begin position="1"/>
        <end position="16"/>
    </location>
</feature>
<sequence length="216" mass="22951">MAPQHAAPTAVAAPPARRAPDARRPAVDGVAVCRRLLLALAADLGGPGAAGAPGTLGALAVRRSLAALAAERPPAPWRPVLQYRHHPRVHPAQFALAGLNAHVGHDLVLASVDACAALEWEPARLETAFDRLGDLLALAEERARDELLPGPEPLEITDPLAHLLGTWSPVRACDSAWSAARLLWRVREHPPLAAEFRTRLAGDTGLVGRCLLVPRR</sequence>
<evidence type="ECO:0000313" key="3">
    <source>
        <dbReference type="Proteomes" id="UP001291653"/>
    </source>
</evidence>
<reference evidence="2 3" key="1">
    <citation type="submission" date="2022-10" db="EMBL/GenBank/DDBJ databases">
        <title>Draft genome sequence of Streptomyces sp. YSPA8.</title>
        <authorList>
            <person name="Moriuchi R."/>
            <person name="Dohra H."/>
            <person name="Yamamura H."/>
            <person name="Kodani S."/>
        </authorList>
    </citation>
    <scope>NUCLEOTIDE SEQUENCE [LARGE SCALE GENOMIC DNA]</scope>
    <source>
        <strain evidence="2 3">YSPA8</strain>
    </source>
</reference>
<gene>
    <name evidence="2" type="ORF">SYYSPA8_19030</name>
</gene>
<keyword evidence="3" id="KW-1185">Reference proteome</keyword>
<dbReference type="Pfam" id="PF19458">
    <property type="entry name" value="DUF5995"/>
    <property type="match status" value="1"/>
</dbReference>
<dbReference type="RefSeq" id="WP_323448445.1">
    <property type="nucleotide sequence ID" value="NZ_BSBI01000007.1"/>
</dbReference>